<dbReference type="GO" id="GO:0003955">
    <property type="term" value="F:NAD(P)H dehydrogenase (quinone) activity"/>
    <property type="evidence" value="ECO:0007669"/>
    <property type="project" value="TreeGrafter"/>
</dbReference>
<gene>
    <name evidence="4" type="ORF">DLJ74_18890</name>
</gene>
<evidence type="ECO:0000256" key="2">
    <source>
        <dbReference type="ARBA" id="ARBA00023002"/>
    </source>
</evidence>
<dbReference type="RefSeq" id="WP_109985630.1">
    <property type="nucleotide sequence ID" value="NZ_QGTD01000020.1"/>
</dbReference>
<comment type="similarity">
    <text evidence="1">Belongs to the NAD(P)H dehydrogenase (quinone) family.</text>
</comment>
<keyword evidence="5" id="KW-1185">Reference proteome</keyword>
<evidence type="ECO:0000256" key="1">
    <source>
        <dbReference type="ARBA" id="ARBA00006252"/>
    </source>
</evidence>
<dbReference type="Pfam" id="PF02525">
    <property type="entry name" value="Flavodoxin_2"/>
    <property type="match status" value="1"/>
</dbReference>
<organism evidence="4 5">
    <name type="scientific">Gracilibacillus dipsosauri</name>
    <dbReference type="NCBI Taxonomy" id="178340"/>
    <lineage>
        <taxon>Bacteria</taxon>
        <taxon>Bacillati</taxon>
        <taxon>Bacillota</taxon>
        <taxon>Bacilli</taxon>
        <taxon>Bacillales</taxon>
        <taxon>Bacillaceae</taxon>
        <taxon>Gracilibacillus</taxon>
    </lineage>
</organism>
<comment type="caution">
    <text evidence="4">The sequence shown here is derived from an EMBL/GenBank/DDBJ whole genome shotgun (WGS) entry which is preliminary data.</text>
</comment>
<protein>
    <submittedName>
        <fullName evidence="4">NAD(P)H oxidoreductase</fullName>
    </submittedName>
</protein>
<dbReference type="Proteomes" id="UP000245624">
    <property type="component" value="Unassembled WGS sequence"/>
</dbReference>
<evidence type="ECO:0000313" key="5">
    <source>
        <dbReference type="Proteomes" id="UP000245624"/>
    </source>
</evidence>
<name>A0A317KZ55_9BACI</name>
<dbReference type="Gene3D" id="3.40.50.360">
    <property type="match status" value="1"/>
</dbReference>
<dbReference type="PANTHER" id="PTHR10204">
    <property type="entry name" value="NAD P H OXIDOREDUCTASE-RELATED"/>
    <property type="match status" value="1"/>
</dbReference>
<dbReference type="InterPro" id="IPR029039">
    <property type="entry name" value="Flavoprotein-like_sf"/>
</dbReference>
<evidence type="ECO:0000313" key="4">
    <source>
        <dbReference type="EMBL" id="PWU66929.1"/>
    </source>
</evidence>
<dbReference type="InterPro" id="IPR003680">
    <property type="entry name" value="Flavodoxin_fold"/>
</dbReference>
<dbReference type="SUPFAM" id="SSF52218">
    <property type="entry name" value="Flavoproteins"/>
    <property type="match status" value="1"/>
</dbReference>
<dbReference type="GO" id="GO:0005829">
    <property type="term" value="C:cytosol"/>
    <property type="evidence" value="ECO:0007669"/>
    <property type="project" value="TreeGrafter"/>
</dbReference>
<dbReference type="NCBIfam" id="NF007280">
    <property type="entry name" value="PRK09739.1"/>
    <property type="match status" value="1"/>
</dbReference>
<dbReference type="InterPro" id="IPR051545">
    <property type="entry name" value="NAD(P)H_dehydrogenase_qn"/>
</dbReference>
<dbReference type="AlphaFoldDB" id="A0A317KZ55"/>
<reference evidence="4 5" key="1">
    <citation type="submission" date="2018-05" db="EMBL/GenBank/DDBJ databases">
        <title>Genomic analysis of Gracilibacillus dipsosauri DD1 reveals novel features of a salt-tolerant amylase.</title>
        <authorList>
            <person name="Deutch C.E."/>
            <person name="Yang S."/>
        </authorList>
    </citation>
    <scope>NUCLEOTIDE SEQUENCE [LARGE SCALE GENOMIC DNA]</scope>
    <source>
        <strain evidence="4 5">DD1</strain>
    </source>
</reference>
<accession>A0A317KZ55</accession>
<feature type="domain" description="Flavodoxin-like fold" evidence="3">
    <location>
        <begin position="1"/>
        <end position="167"/>
    </location>
</feature>
<keyword evidence="2" id="KW-0560">Oxidoreductase</keyword>
<sequence length="203" mass="24374">MKVLTVVTHPREESLTFAVADKFMQGLRDAGHEIEVLDLYRSGFNPVLKEEDEPDWQAEQQQFSWEVEKEMERLEKYEALAFIFPLWWWSVPAMLKGYIDRVWNYHFAYGNQRLKHHHVLWLSLAGAPIERFEKRKYDSMMNHYFNIGLADYCGIPSSQFELFYDTIKVKSGYTEHWFQRAYKLGYHFDRNDSSKKNVLDNER</sequence>
<dbReference type="EMBL" id="QGTD01000020">
    <property type="protein sequence ID" value="PWU66929.1"/>
    <property type="molecule type" value="Genomic_DNA"/>
</dbReference>
<proteinExistence type="inferred from homology"/>
<dbReference type="OrthoDB" id="9798454at2"/>
<evidence type="ECO:0000259" key="3">
    <source>
        <dbReference type="Pfam" id="PF02525"/>
    </source>
</evidence>
<dbReference type="PANTHER" id="PTHR10204:SF34">
    <property type="entry name" value="NAD(P)H DEHYDROGENASE [QUINONE] 1 ISOFORM 1"/>
    <property type="match status" value="1"/>
</dbReference>